<evidence type="ECO:0000313" key="2">
    <source>
        <dbReference type="EMBL" id="CAB9511357.1"/>
    </source>
</evidence>
<dbReference type="InterPro" id="IPR050712">
    <property type="entry name" value="NAD(P)H-dep_reductase"/>
</dbReference>
<organism evidence="2 3">
    <name type="scientific">Seminavis robusta</name>
    <dbReference type="NCBI Taxonomy" id="568900"/>
    <lineage>
        <taxon>Eukaryota</taxon>
        <taxon>Sar</taxon>
        <taxon>Stramenopiles</taxon>
        <taxon>Ochrophyta</taxon>
        <taxon>Bacillariophyta</taxon>
        <taxon>Bacillariophyceae</taxon>
        <taxon>Bacillariophycidae</taxon>
        <taxon>Naviculales</taxon>
        <taxon>Naviculaceae</taxon>
        <taxon>Seminavis</taxon>
    </lineage>
</organism>
<keyword evidence="3" id="KW-1185">Reference proteome</keyword>
<sequence>MKVASGMIKVLGICGSLRKSSKNMEALQYMASEAPKVGIEMEIADLSEIPFFNSDTEDDKHPAVEAMLQQMMNADAFLLASPEYNYSFAPALKNALDWGSRIPGNTGFGGKAASLISVGGGLKGGRSQYHLRQVAVFLDLFVLNKPEVLLSGFDGTFDEDGKLTDEKSMQRMVDQLMALKELSLKLNPPQPVVPVIKKEL</sequence>
<dbReference type="EMBL" id="CAICTM010000480">
    <property type="protein sequence ID" value="CAB9511357.1"/>
    <property type="molecule type" value="Genomic_DNA"/>
</dbReference>
<name>A0A9N8DZ00_9STRA</name>
<protein>
    <submittedName>
        <fullName evidence="2">Probable NADPH:quinone oxidoreductase</fullName>
    </submittedName>
</protein>
<dbReference type="PANTHER" id="PTHR30543">
    <property type="entry name" value="CHROMATE REDUCTASE"/>
    <property type="match status" value="1"/>
</dbReference>
<comment type="caution">
    <text evidence="2">The sequence shown here is derived from an EMBL/GenBank/DDBJ whole genome shotgun (WGS) entry which is preliminary data.</text>
</comment>
<reference evidence="2" key="1">
    <citation type="submission" date="2020-06" db="EMBL/GenBank/DDBJ databases">
        <authorList>
            <consortium name="Plant Systems Biology data submission"/>
        </authorList>
    </citation>
    <scope>NUCLEOTIDE SEQUENCE</scope>
    <source>
        <strain evidence="2">D6</strain>
    </source>
</reference>
<dbReference type="Proteomes" id="UP001153069">
    <property type="component" value="Unassembled WGS sequence"/>
</dbReference>
<dbReference type="GO" id="GO:0005829">
    <property type="term" value="C:cytosol"/>
    <property type="evidence" value="ECO:0007669"/>
    <property type="project" value="TreeGrafter"/>
</dbReference>
<dbReference type="PANTHER" id="PTHR30543:SF21">
    <property type="entry name" value="NAD(P)H-DEPENDENT FMN REDUCTASE LOT6"/>
    <property type="match status" value="1"/>
</dbReference>
<dbReference type="OrthoDB" id="68575at2759"/>
<gene>
    <name evidence="2" type="ORF">SEMRO_481_G151580.1</name>
</gene>
<evidence type="ECO:0000313" key="3">
    <source>
        <dbReference type="Proteomes" id="UP001153069"/>
    </source>
</evidence>
<dbReference type="InterPro" id="IPR005025">
    <property type="entry name" value="FMN_Rdtase-like_dom"/>
</dbReference>
<dbReference type="Gene3D" id="3.40.50.360">
    <property type="match status" value="1"/>
</dbReference>
<dbReference type="AlphaFoldDB" id="A0A9N8DZ00"/>
<dbReference type="InterPro" id="IPR029039">
    <property type="entry name" value="Flavoprotein-like_sf"/>
</dbReference>
<dbReference type="GO" id="GO:0016491">
    <property type="term" value="F:oxidoreductase activity"/>
    <property type="evidence" value="ECO:0007669"/>
    <property type="project" value="InterPro"/>
</dbReference>
<proteinExistence type="predicted"/>
<feature type="domain" description="NADPH-dependent FMN reductase-like" evidence="1">
    <location>
        <begin position="8"/>
        <end position="152"/>
    </location>
</feature>
<dbReference type="Pfam" id="PF03358">
    <property type="entry name" value="FMN_red"/>
    <property type="match status" value="1"/>
</dbReference>
<dbReference type="SUPFAM" id="SSF52218">
    <property type="entry name" value="Flavoproteins"/>
    <property type="match status" value="1"/>
</dbReference>
<dbReference type="GO" id="GO:0010181">
    <property type="term" value="F:FMN binding"/>
    <property type="evidence" value="ECO:0007669"/>
    <property type="project" value="TreeGrafter"/>
</dbReference>
<accession>A0A9N8DZ00</accession>
<evidence type="ECO:0000259" key="1">
    <source>
        <dbReference type="Pfam" id="PF03358"/>
    </source>
</evidence>